<dbReference type="Gene3D" id="1.10.10.10">
    <property type="entry name" value="Winged helix-like DNA-binding domain superfamily/Winged helix DNA-binding domain"/>
    <property type="match status" value="1"/>
</dbReference>
<dbReference type="Gene3D" id="3.30.980.40">
    <property type="match status" value="1"/>
</dbReference>
<keyword evidence="11" id="KW-0812">Transmembrane</keyword>
<organism evidence="13 14">
    <name type="scientific">Lacticaseibacillus suilingensis</name>
    <dbReference type="NCBI Taxonomy" id="2799577"/>
    <lineage>
        <taxon>Bacteria</taxon>
        <taxon>Bacillati</taxon>
        <taxon>Bacillota</taxon>
        <taxon>Bacilli</taxon>
        <taxon>Lactobacillales</taxon>
        <taxon>Lactobacillaceae</taxon>
        <taxon>Lacticaseibacillus</taxon>
    </lineage>
</organism>
<dbReference type="SUPFAM" id="SSF46785">
    <property type="entry name" value="Winged helix' DNA-binding domain"/>
    <property type="match status" value="1"/>
</dbReference>
<sequence>MAQARKTSKKRRPATKRKRPDDHTLNWVGCGIFVVAALAFFRLGIVGTFFANCFRLVIGDAYLIGAGVLIAYGAWLLVAGKPLRPTGRLLWGSGVLALGGLGILSSFAMTAQHVHAHFLLATWRLLQQDFTLMTTTNRVGGGLIGGALVNVLTPLLANIGALILFWLLVLVGLSILAGVKAAQVFAAAHWLGSKLAEGVRSLQAQFAERPAKPKTAAKPKPQPTATPEPQPQPAPEKDLPTPRAEADEFKINVPKPKVEQTELLADDSAEKDEAPLAAGDGTSDYNLPSMQLLTAIPAVDQSKEMSKIRTNSAKLRDTLKSFGVDVTVKAANLGPSITQYEIEPAVGVKVSKITNLSDDLALALAAKDIRIEAPIPGKSVIGIEVPNQQIATVGYRDVLEATPPHPGKPLVIPLGKDVDGHVITFDLTKMPHLLIAGATGSGKSVMINVIITSLLMTTKPEAVRMMLIDPKKVELSVYDGVPHLLTPVITEAKKAPSALNKVVKEMENRYERFSAAGVRNIGEYNRKVAAANDPDLPHMPLIVVVVDELSDLMMVAGNEVETALVRLGQMARAAGIHVIIATQRPSVDVITGLIKANFPSRIAFAVSSGVDSRTILDMNGAEKLLGRGDMLYAPIDAAKPMRIQGAFIPSADVEAVVKAITDQVAPEYVEDMAPSESTDKADQGDSEDELYEEAKAFVIEQQGASTSLLQRRFRIGYNRAARLIDDLAANHVVGPSEGSKPRKVFIQPDESDHD</sequence>
<protein>
    <recommendedName>
        <fullName evidence="3">DNA translocase FtsK</fullName>
    </recommendedName>
</protein>
<dbReference type="InterPro" id="IPR027417">
    <property type="entry name" value="P-loop_NTPase"/>
</dbReference>
<dbReference type="InterPro" id="IPR036390">
    <property type="entry name" value="WH_DNA-bd_sf"/>
</dbReference>
<comment type="subunit">
    <text evidence="8">Homohexamer. Forms a ring that surrounds DNA.</text>
</comment>
<keyword evidence="5" id="KW-0159">Chromosome partition</keyword>
<feature type="domain" description="FtsK" evidence="12">
    <location>
        <begin position="420"/>
        <end position="613"/>
    </location>
</feature>
<accession>A0ABW4BF74</accession>
<gene>
    <name evidence="13" type="ORF">ACFQ41_03960</name>
</gene>
<dbReference type="PANTHER" id="PTHR22683">
    <property type="entry name" value="SPORULATION PROTEIN RELATED"/>
    <property type="match status" value="1"/>
</dbReference>
<dbReference type="Proteomes" id="UP001597199">
    <property type="component" value="Unassembled WGS sequence"/>
</dbReference>
<keyword evidence="7" id="KW-0238">DNA-binding</keyword>
<evidence type="ECO:0000313" key="13">
    <source>
        <dbReference type="EMBL" id="MFD1398455.1"/>
    </source>
</evidence>
<dbReference type="InterPro" id="IPR036388">
    <property type="entry name" value="WH-like_DNA-bd_sf"/>
</dbReference>
<keyword evidence="11" id="KW-1133">Transmembrane helix</keyword>
<dbReference type="Pfam" id="PF01580">
    <property type="entry name" value="FtsK_SpoIIIE"/>
    <property type="match status" value="1"/>
</dbReference>
<dbReference type="InterPro" id="IPR050206">
    <property type="entry name" value="FtsK/SpoIIIE/SftA"/>
</dbReference>
<evidence type="ECO:0000256" key="7">
    <source>
        <dbReference type="ARBA" id="ARBA00023125"/>
    </source>
</evidence>
<feature type="transmembrane region" description="Helical" evidence="11">
    <location>
        <begin position="130"/>
        <end position="152"/>
    </location>
</feature>
<keyword evidence="14" id="KW-1185">Reference proteome</keyword>
<proteinExistence type="inferred from homology"/>
<dbReference type="CDD" id="cd01127">
    <property type="entry name" value="TrwB_TraG_TraD_VirD4"/>
    <property type="match status" value="1"/>
</dbReference>
<evidence type="ECO:0000256" key="3">
    <source>
        <dbReference type="ARBA" id="ARBA00020887"/>
    </source>
</evidence>
<feature type="binding site" evidence="9">
    <location>
        <begin position="437"/>
        <end position="444"/>
    </location>
    <ligand>
        <name>ATP</name>
        <dbReference type="ChEBI" id="CHEBI:30616"/>
    </ligand>
</feature>
<feature type="transmembrane region" description="Helical" evidence="11">
    <location>
        <begin position="25"/>
        <end position="50"/>
    </location>
</feature>
<feature type="region of interest" description="Disordered" evidence="10">
    <location>
        <begin position="1"/>
        <end position="20"/>
    </location>
</feature>
<comment type="similarity">
    <text evidence="2">Belongs to the FtsK/SpoIIIE/SftA family.</text>
</comment>
<dbReference type="InterPro" id="IPR003593">
    <property type="entry name" value="AAA+_ATPase"/>
</dbReference>
<dbReference type="InterPro" id="IPR002543">
    <property type="entry name" value="FtsK_dom"/>
</dbReference>
<evidence type="ECO:0000256" key="4">
    <source>
        <dbReference type="ARBA" id="ARBA00022741"/>
    </source>
</evidence>
<dbReference type="PANTHER" id="PTHR22683:SF41">
    <property type="entry name" value="DNA TRANSLOCASE FTSK"/>
    <property type="match status" value="1"/>
</dbReference>
<reference evidence="14" key="1">
    <citation type="journal article" date="2019" name="Int. J. Syst. Evol. Microbiol.">
        <title>The Global Catalogue of Microorganisms (GCM) 10K type strain sequencing project: providing services to taxonomists for standard genome sequencing and annotation.</title>
        <authorList>
            <consortium name="The Broad Institute Genomics Platform"/>
            <consortium name="The Broad Institute Genome Sequencing Center for Infectious Disease"/>
            <person name="Wu L."/>
            <person name="Ma J."/>
        </authorList>
    </citation>
    <scope>NUCLEOTIDE SEQUENCE [LARGE SCALE GENOMIC DNA]</scope>
    <source>
        <strain evidence="14">CCM 9110</strain>
    </source>
</reference>
<dbReference type="Pfam" id="PF17854">
    <property type="entry name" value="FtsK_alpha"/>
    <property type="match status" value="1"/>
</dbReference>
<feature type="compositionally biased region" description="Pro residues" evidence="10">
    <location>
        <begin position="220"/>
        <end position="234"/>
    </location>
</feature>
<evidence type="ECO:0000256" key="2">
    <source>
        <dbReference type="ARBA" id="ARBA00006474"/>
    </source>
</evidence>
<dbReference type="InterPro" id="IPR018541">
    <property type="entry name" value="Ftsk_gamma"/>
</dbReference>
<evidence type="ECO:0000256" key="9">
    <source>
        <dbReference type="PROSITE-ProRule" id="PRU00289"/>
    </source>
</evidence>
<evidence type="ECO:0000259" key="12">
    <source>
        <dbReference type="PROSITE" id="PS50901"/>
    </source>
</evidence>
<feature type="compositionally biased region" description="Basic residues" evidence="10">
    <location>
        <begin position="1"/>
        <end position="18"/>
    </location>
</feature>
<keyword evidence="6 9" id="KW-0067">ATP-binding</keyword>
<comment type="caution">
    <text evidence="13">The sequence shown here is derived from an EMBL/GenBank/DDBJ whole genome shotgun (WGS) entry which is preliminary data.</text>
</comment>
<dbReference type="SMART" id="SM00382">
    <property type="entry name" value="AAA"/>
    <property type="match status" value="1"/>
</dbReference>
<feature type="region of interest" description="Disordered" evidence="10">
    <location>
        <begin position="206"/>
        <end position="243"/>
    </location>
</feature>
<evidence type="ECO:0000256" key="5">
    <source>
        <dbReference type="ARBA" id="ARBA00022829"/>
    </source>
</evidence>
<feature type="transmembrane region" description="Helical" evidence="11">
    <location>
        <begin position="89"/>
        <end position="110"/>
    </location>
</feature>
<evidence type="ECO:0000256" key="8">
    <source>
        <dbReference type="ARBA" id="ARBA00025923"/>
    </source>
</evidence>
<evidence type="ECO:0000256" key="11">
    <source>
        <dbReference type="SAM" id="Phobius"/>
    </source>
</evidence>
<evidence type="ECO:0000256" key="1">
    <source>
        <dbReference type="ARBA" id="ARBA00004141"/>
    </source>
</evidence>
<evidence type="ECO:0000313" key="14">
    <source>
        <dbReference type="Proteomes" id="UP001597199"/>
    </source>
</evidence>
<evidence type="ECO:0000256" key="6">
    <source>
        <dbReference type="ARBA" id="ARBA00022840"/>
    </source>
</evidence>
<name>A0ABW4BF74_9LACO</name>
<dbReference type="PROSITE" id="PS50901">
    <property type="entry name" value="FTSK"/>
    <property type="match status" value="1"/>
</dbReference>
<dbReference type="InterPro" id="IPR041027">
    <property type="entry name" value="FtsK_alpha"/>
</dbReference>
<dbReference type="EMBL" id="JBHTOA010000018">
    <property type="protein sequence ID" value="MFD1398455.1"/>
    <property type="molecule type" value="Genomic_DNA"/>
</dbReference>
<feature type="transmembrane region" description="Helical" evidence="11">
    <location>
        <begin position="56"/>
        <end position="77"/>
    </location>
</feature>
<keyword evidence="4 9" id="KW-0547">Nucleotide-binding</keyword>
<dbReference type="Gene3D" id="3.40.50.300">
    <property type="entry name" value="P-loop containing nucleotide triphosphate hydrolases"/>
    <property type="match status" value="1"/>
</dbReference>
<dbReference type="SMART" id="SM00843">
    <property type="entry name" value="Ftsk_gamma"/>
    <property type="match status" value="1"/>
</dbReference>
<evidence type="ECO:0000256" key="10">
    <source>
        <dbReference type="SAM" id="MobiDB-lite"/>
    </source>
</evidence>
<dbReference type="Pfam" id="PF09397">
    <property type="entry name" value="FtsK_gamma"/>
    <property type="match status" value="1"/>
</dbReference>
<feature type="region of interest" description="Disordered" evidence="10">
    <location>
        <begin position="732"/>
        <end position="754"/>
    </location>
</feature>
<feature type="transmembrane region" description="Helical" evidence="11">
    <location>
        <begin position="159"/>
        <end position="179"/>
    </location>
</feature>
<dbReference type="SUPFAM" id="SSF52540">
    <property type="entry name" value="P-loop containing nucleoside triphosphate hydrolases"/>
    <property type="match status" value="1"/>
</dbReference>
<keyword evidence="11" id="KW-0472">Membrane</keyword>
<dbReference type="RefSeq" id="WP_204118824.1">
    <property type="nucleotide sequence ID" value="NZ_BOLV01000008.1"/>
</dbReference>
<comment type="subcellular location">
    <subcellularLocation>
        <location evidence="1">Membrane</location>
        <topology evidence="1">Multi-pass membrane protein</topology>
    </subcellularLocation>
</comment>